<keyword evidence="1" id="KW-0175">Coiled coil</keyword>
<dbReference type="eggNOG" id="KOG4308">
    <property type="taxonomic scope" value="Eukaryota"/>
</dbReference>
<dbReference type="AlphaFoldDB" id="A2DS17"/>
<dbReference type="Pfam" id="PF13516">
    <property type="entry name" value="LRR_6"/>
    <property type="match status" value="4"/>
</dbReference>
<reference evidence="3" key="2">
    <citation type="journal article" date="2007" name="Science">
        <title>Draft genome sequence of the sexually transmitted pathogen Trichomonas vaginalis.</title>
        <authorList>
            <person name="Carlton J.M."/>
            <person name="Hirt R.P."/>
            <person name="Silva J.C."/>
            <person name="Delcher A.L."/>
            <person name="Schatz M."/>
            <person name="Zhao Q."/>
            <person name="Wortman J.R."/>
            <person name="Bidwell S.L."/>
            <person name="Alsmark U.C.M."/>
            <person name="Besteiro S."/>
            <person name="Sicheritz-Ponten T."/>
            <person name="Noel C.J."/>
            <person name="Dacks J.B."/>
            <person name="Foster P.G."/>
            <person name="Simillion C."/>
            <person name="Van de Peer Y."/>
            <person name="Miranda-Saavedra D."/>
            <person name="Barton G.J."/>
            <person name="Westrop G.D."/>
            <person name="Mueller S."/>
            <person name="Dessi D."/>
            <person name="Fiori P.L."/>
            <person name="Ren Q."/>
            <person name="Paulsen I."/>
            <person name="Zhang H."/>
            <person name="Bastida-Corcuera F.D."/>
            <person name="Simoes-Barbosa A."/>
            <person name="Brown M.T."/>
            <person name="Hayes R.D."/>
            <person name="Mukherjee M."/>
            <person name="Okumura C.Y."/>
            <person name="Schneider R."/>
            <person name="Smith A.J."/>
            <person name="Vanacova S."/>
            <person name="Villalvazo M."/>
            <person name="Haas B.J."/>
            <person name="Pertea M."/>
            <person name="Feldblyum T.V."/>
            <person name="Utterback T.R."/>
            <person name="Shu C.L."/>
            <person name="Osoegawa K."/>
            <person name="de Jong P.J."/>
            <person name="Hrdy I."/>
            <person name="Horvathova L."/>
            <person name="Zubacova Z."/>
            <person name="Dolezal P."/>
            <person name="Malik S.B."/>
            <person name="Logsdon J.M. Jr."/>
            <person name="Henze K."/>
            <person name="Gupta A."/>
            <person name="Wang C.C."/>
            <person name="Dunne R.L."/>
            <person name="Upcroft J.A."/>
            <person name="Upcroft P."/>
            <person name="White O."/>
            <person name="Salzberg S.L."/>
            <person name="Tang P."/>
            <person name="Chiu C.-H."/>
            <person name="Lee Y.-S."/>
            <person name="Embley T.M."/>
            <person name="Coombs G.H."/>
            <person name="Mottram J.C."/>
            <person name="Tachezy J."/>
            <person name="Fraser-Liggett C.M."/>
            <person name="Johnson P.J."/>
        </authorList>
    </citation>
    <scope>NUCLEOTIDE SEQUENCE [LARGE SCALE GENOMIC DNA]</scope>
    <source>
        <strain evidence="3">G3</strain>
    </source>
</reference>
<dbReference type="SMART" id="SM00368">
    <property type="entry name" value="LRR_RI"/>
    <property type="match status" value="7"/>
</dbReference>
<dbReference type="STRING" id="5722.A2DS17"/>
<feature type="region of interest" description="Disordered" evidence="2">
    <location>
        <begin position="630"/>
        <end position="667"/>
    </location>
</feature>
<dbReference type="SUPFAM" id="SSF52047">
    <property type="entry name" value="RNI-like"/>
    <property type="match status" value="1"/>
</dbReference>
<accession>A2DS17</accession>
<evidence type="ECO:0000313" key="4">
    <source>
        <dbReference type="Proteomes" id="UP000001542"/>
    </source>
</evidence>
<evidence type="ECO:0000256" key="1">
    <source>
        <dbReference type="SAM" id="Coils"/>
    </source>
</evidence>
<dbReference type="RefSeq" id="XP_001329010.1">
    <property type="nucleotide sequence ID" value="XM_001328975.1"/>
</dbReference>
<evidence type="ECO:0000313" key="3">
    <source>
        <dbReference type="EMBL" id="EAY16787.1"/>
    </source>
</evidence>
<feature type="compositionally biased region" description="Basic residues" evidence="2">
    <location>
        <begin position="641"/>
        <end position="667"/>
    </location>
</feature>
<dbReference type="OrthoDB" id="120976at2759"/>
<feature type="coiled-coil region" evidence="1">
    <location>
        <begin position="571"/>
        <end position="609"/>
    </location>
</feature>
<gene>
    <name evidence="3" type="ORF">TVAG_447460</name>
</gene>
<dbReference type="PANTHER" id="PTHR24114:SF2">
    <property type="entry name" value="F-BOX DOMAIN-CONTAINING PROTEIN-RELATED"/>
    <property type="match status" value="1"/>
</dbReference>
<reference evidence="3" key="1">
    <citation type="submission" date="2006-10" db="EMBL/GenBank/DDBJ databases">
        <authorList>
            <person name="Amadeo P."/>
            <person name="Zhao Q."/>
            <person name="Wortman J."/>
            <person name="Fraser-Liggett C."/>
            <person name="Carlton J."/>
        </authorList>
    </citation>
    <scope>NUCLEOTIDE SEQUENCE</scope>
    <source>
        <strain evidence="3">G3</strain>
    </source>
</reference>
<name>A2DS17_TRIV3</name>
<dbReference type="EMBL" id="DS113238">
    <property type="protein sequence ID" value="EAY16787.1"/>
    <property type="molecule type" value="Genomic_DNA"/>
</dbReference>
<evidence type="ECO:0000256" key="2">
    <source>
        <dbReference type="SAM" id="MobiDB-lite"/>
    </source>
</evidence>
<dbReference type="InterPro" id="IPR052394">
    <property type="entry name" value="LRR-containing"/>
</dbReference>
<sequence length="667" mass="75283">MSVQQLFDSLYTSKLHDSGNEYTEKDYNRFISQISTAYKHGVLDFSCQQIGMSVLTKLTKVLRTAPHIRKFNFYGNNITDHGLHSLFQLLQVNPRITVINIGCNDMSNQGIPSLQDIILKTKITSLQLGIVGQAWHVNNFSTAACADLLLSIHESNRIECLGLSGIQLSVRQGARRISIASYFAGFIAQYPILKSISLADCGFTPQDADIVFMEGLAKNPRLVYIQCSNNILIDPVGTRFCEKIQDITDLRRIQLSYCNLSDEAGKALARSLKNSKLISLDISHNNIATEGFTAILDALKDNIYLTELYASYNNFDDGCSQSLLNLVNENAVLSVLDISRSAIGDPGAFAIARFLAKNESLISLDLSTCKISGEGAIAIAETVAFNKNLMYLNLADNFLTREEGYELISIFKVNEILREINLTSTQIDHFVIQAAFDICKRNKQIQYEQDLQPLKREMIQLSIQRTKMPEARARLYDLKKEFENTTGEIMKTDFSMSEFVRKANKEIDDIKRQISGLESNIIQNQKEMEQMRSDFEKSSHDSVVLYEGTVEKTKILESTIESVTTQISIEGETLSAEQQKFKEEKENLLKEIEENKKQTEEILALLQNEEQLMNYVPPEWYVDTSVFVTEETRSSAEKKKSTTRSRSSKKSNKSKSSTKTKKGTARK</sequence>
<feature type="compositionally biased region" description="Basic and acidic residues" evidence="2">
    <location>
        <begin position="630"/>
        <end position="640"/>
    </location>
</feature>
<proteinExistence type="predicted"/>
<dbReference type="Proteomes" id="UP000001542">
    <property type="component" value="Unassembled WGS sequence"/>
</dbReference>
<dbReference type="VEuPathDB" id="TrichDB:TVAG_447460"/>
<dbReference type="InterPro" id="IPR032675">
    <property type="entry name" value="LRR_dom_sf"/>
</dbReference>
<dbReference type="KEGG" id="tva:4774799"/>
<dbReference type="VEuPathDB" id="TrichDB:TVAGG3_1001070"/>
<dbReference type="InParanoid" id="A2DS17"/>
<dbReference type="InterPro" id="IPR001611">
    <property type="entry name" value="Leu-rich_rpt"/>
</dbReference>
<dbReference type="Gene3D" id="3.80.10.10">
    <property type="entry name" value="Ribonuclease Inhibitor"/>
    <property type="match status" value="3"/>
</dbReference>
<dbReference type="PANTHER" id="PTHR24114">
    <property type="entry name" value="LEUCINE RICH REPEAT FAMILY PROTEIN"/>
    <property type="match status" value="1"/>
</dbReference>
<dbReference type="SMR" id="A2DS17"/>
<feature type="coiled-coil region" evidence="1">
    <location>
        <begin position="500"/>
        <end position="534"/>
    </location>
</feature>
<organism evidence="3 4">
    <name type="scientific">Trichomonas vaginalis (strain ATCC PRA-98 / G3)</name>
    <dbReference type="NCBI Taxonomy" id="412133"/>
    <lineage>
        <taxon>Eukaryota</taxon>
        <taxon>Metamonada</taxon>
        <taxon>Parabasalia</taxon>
        <taxon>Trichomonadida</taxon>
        <taxon>Trichomonadidae</taxon>
        <taxon>Trichomonas</taxon>
    </lineage>
</organism>
<keyword evidence="4" id="KW-1185">Reference proteome</keyword>
<protein>
    <submittedName>
        <fullName evidence="3">Leucine Rich Repeat family protein</fullName>
    </submittedName>
</protein>